<evidence type="ECO:0000313" key="2">
    <source>
        <dbReference type="Proteomes" id="UP001597548"/>
    </source>
</evidence>
<accession>A0ABW5ZYM4</accession>
<organism evidence="1 2">
    <name type="scientific">Psychroserpens luteus</name>
    <dbReference type="NCBI Taxonomy" id="1434066"/>
    <lineage>
        <taxon>Bacteria</taxon>
        <taxon>Pseudomonadati</taxon>
        <taxon>Bacteroidota</taxon>
        <taxon>Flavobacteriia</taxon>
        <taxon>Flavobacteriales</taxon>
        <taxon>Flavobacteriaceae</taxon>
        <taxon>Psychroserpens</taxon>
    </lineage>
</organism>
<gene>
    <name evidence="1" type="ORF">ACFS29_20530</name>
</gene>
<name>A0ABW5ZYM4_9FLAO</name>
<comment type="caution">
    <text evidence="1">The sequence shown here is derived from an EMBL/GenBank/DDBJ whole genome shotgun (WGS) entry which is preliminary data.</text>
</comment>
<dbReference type="Proteomes" id="UP001597548">
    <property type="component" value="Unassembled WGS sequence"/>
</dbReference>
<proteinExistence type="predicted"/>
<sequence>MISTYQFNFYTSYHQFYICDKNSSKNTNSDTFWTDEAHKDRIAIENRILGIRTASYGDITGELRILISENQKYDETKYDHIVEIGIKIDSGYLQLLDCPNSEIELEIKLEPDNYRLRIYYANLDSVIGDSGDDYYSIEIWKSTKTEKLVLKKYLPGLLED</sequence>
<keyword evidence="2" id="KW-1185">Reference proteome</keyword>
<evidence type="ECO:0000313" key="1">
    <source>
        <dbReference type="EMBL" id="MFD2918052.1"/>
    </source>
</evidence>
<dbReference type="InterPro" id="IPR038691">
    <property type="entry name" value="ComJ_sf"/>
</dbReference>
<dbReference type="Gene3D" id="2.60.34.30">
    <property type="entry name" value="Competence, DNA-entry nuclease inhibitor, ComJ"/>
    <property type="match status" value="1"/>
</dbReference>
<reference evidence="2" key="1">
    <citation type="journal article" date="2019" name="Int. J. Syst. Evol. Microbiol.">
        <title>The Global Catalogue of Microorganisms (GCM) 10K type strain sequencing project: providing services to taxonomists for standard genome sequencing and annotation.</title>
        <authorList>
            <consortium name="The Broad Institute Genomics Platform"/>
            <consortium name="The Broad Institute Genome Sequencing Center for Infectious Disease"/>
            <person name="Wu L."/>
            <person name="Ma J."/>
        </authorList>
    </citation>
    <scope>NUCLEOTIDE SEQUENCE [LARGE SCALE GENOMIC DNA]</scope>
    <source>
        <strain evidence="2">KCTC 32514</strain>
    </source>
</reference>
<dbReference type="RefSeq" id="WP_194506745.1">
    <property type="nucleotide sequence ID" value="NZ_JADILU010000002.1"/>
</dbReference>
<protein>
    <submittedName>
        <fullName evidence="1">Uncharacterized protein</fullName>
    </submittedName>
</protein>
<dbReference type="EMBL" id="JBHUOS010000016">
    <property type="protein sequence ID" value="MFD2918052.1"/>
    <property type="molecule type" value="Genomic_DNA"/>
</dbReference>